<proteinExistence type="predicted"/>
<evidence type="ECO:0000313" key="2">
    <source>
        <dbReference type="Proteomes" id="UP000016935"/>
    </source>
</evidence>
<dbReference type="Proteomes" id="UP000016935">
    <property type="component" value="Unassembled WGS sequence"/>
</dbReference>
<dbReference type="Pfam" id="PF11937">
    <property type="entry name" value="DUF3455"/>
    <property type="match status" value="1"/>
</dbReference>
<name>R0KPI6_EXST2</name>
<keyword evidence="2" id="KW-1185">Reference proteome</keyword>
<reference evidence="1 2" key="1">
    <citation type="journal article" date="2012" name="PLoS Pathog.">
        <title>Diverse lifestyles and strategies of plant pathogenesis encoded in the genomes of eighteen Dothideomycetes fungi.</title>
        <authorList>
            <person name="Ohm R.A."/>
            <person name="Feau N."/>
            <person name="Henrissat B."/>
            <person name="Schoch C.L."/>
            <person name="Horwitz B.A."/>
            <person name="Barry K.W."/>
            <person name="Condon B.J."/>
            <person name="Copeland A.C."/>
            <person name="Dhillon B."/>
            <person name="Glaser F."/>
            <person name="Hesse C.N."/>
            <person name="Kosti I."/>
            <person name="LaButti K."/>
            <person name="Lindquist E.A."/>
            <person name="Lucas S."/>
            <person name="Salamov A.A."/>
            <person name="Bradshaw R.E."/>
            <person name="Ciuffetti L."/>
            <person name="Hamelin R.C."/>
            <person name="Kema G.H.J."/>
            <person name="Lawrence C."/>
            <person name="Scott J.A."/>
            <person name="Spatafora J.W."/>
            <person name="Turgeon B.G."/>
            <person name="de Wit P.J.G.M."/>
            <person name="Zhong S."/>
            <person name="Goodwin S.B."/>
            <person name="Grigoriev I.V."/>
        </authorList>
    </citation>
    <scope>NUCLEOTIDE SEQUENCE [LARGE SCALE GENOMIC DNA]</scope>
    <source>
        <strain evidence="2">28A</strain>
    </source>
</reference>
<dbReference type="EMBL" id="KB908482">
    <property type="protein sequence ID" value="EOA90954.1"/>
    <property type="molecule type" value="Genomic_DNA"/>
</dbReference>
<dbReference type="RefSeq" id="XP_008021364.1">
    <property type="nucleotide sequence ID" value="XM_008023173.2"/>
</dbReference>
<reference evidence="1 2" key="2">
    <citation type="journal article" date="2013" name="PLoS Genet.">
        <title>Comparative genome structure, secondary metabolite, and effector coding capacity across Cochliobolus pathogens.</title>
        <authorList>
            <person name="Condon B.J."/>
            <person name="Leng Y."/>
            <person name="Wu D."/>
            <person name="Bushley K.E."/>
            <person name="Ohm R.A."/>
            <person name="Otillar R."/>
            <person name="Martin J."/>
            <person name="Schackwitz W."/>
            <person name="Grimwood J."/>
            <person name="MohdZainudin N."/>
            <person name="Xue C."/>
            <person name="Wang R."/>
            <person name="Manning V.A."/>
            <person name="Dhillon B."/>
            <person name="Tu Z.J."/>
            <person name="Steffenson B.J."/>
            <person name="Salamov A."/>
            <person name="Sun H."/>
            <person name="Lowry S."/>
            <person name="LaButti K."/>
            <person name="Han J."/>
            <person name="Copeland A."/>
            <person name="Lindquist E."/>
            <person name="Barry K."/>
            <person name="Schmutz J."/>
            <person name="Baker S.E."/>
            <person name="Ciuffetti L.M."/>
            <person name="Grigoriev I.V."/>
            <person name="Zhong S."/>
            <person name="Turgeon B.G."/>
        </authorList>
    </citation>
    <scope>NUCLEOTIDE SEQUENCE [LARGE SCALE GENOMIC DNA]</scope>
    <source>
        <strain evidence="2">28A</strain>
    </source>
</reference>
<dbReference type="eggNOG" id="ENOG502S85Z">
    <property type="taxonomic scope" value="Eukaryota"/>
</dbReference>
<accession>R0KPI6</accession>
<dbReference type="InterPro" id="IPR021851">
    <property type="entry name" value="DUF3455"/>
</dbReference>
<dbReference type="PANTHER" id="PTHR35567:SF1">
    <property type="entry name" value="CONSERVED FUNGAL PROTEIN (AFU_ORTHOLOGUE AFUA_1G14230)"/>
    <property type="match status" value="1"/>
</dbReference>
<evidence type="ECO:0008006" key="3">
    <source>
        <dbReference type="Google" id="ProtNLM"/>
    </source>
</evidence>
<sequence length="169" mass="17944">CDMSNAKLPSSALNAPASGEKVFLIALGKGTQNYTCADTTSAPVADGALAKLYDVSCIVASNPSIKTSSLPANIPSIGTHFFHDLKTPEFTLSNIGVTMLQKVQDTPAPNPDQDVKWLRLQTEATGTTTQIKEVYRVQTSGGVAPKTCAGKVPGQVFTVAYEAQYWMFA</sequence>
<gene>
    <name evidence="1" type="ORF">SETTUDRAFT_62459</name>
</gene>
<dbReference type="GeneID" id="19405280"/>
<evidence type="ECO:0000313" key="1">
    <source>
        <dbReference type="EMBL" id="EOA90954.1"/>
    </source>
</evidence>
<dbReference type="HOGENOM" id="CLU_067863_0_1_1"/>
<dbReference type="PANTHER" id="PTHR35567">
    <property type="entry name" value="MALATE DEHYDROGENASE (AFU_ORTHOLOGUE AFUA_2G13800)"/>
    <property type="match status" value="1"/>
</dbReference>
<protein>
    <recommendedName>
        <fullName evidence="3">Malate dehydrogenase</fullName>
    </recommendedName>
</protein>
<organism evidence="1 2">
    <name type="scientific">Exserohilum turcicum (strain 28A)</name>
    <name type="common">Northern leaf blight fungus</name>
    <name type="synonym">Setosphaeria turcica</name>
    <dbReference type="NCBI Taxonomy" id="671987"/>
    <lineage>
        <taxon>Eukaryota</taxon>
        <taxon>Fungi</taxon>
        <taxon>Dikarya</taxon>
        <taxon>Ascomycota</taxon>
        <taxon>Pezizomycotina</taxon>
        <taxon>Dothideomycetes</taxon>
        <taxon>Pleosporomycetidae</taxon>
        <taxon>Pleosporales</taxon>
        <taxon>Pleosporineae</taxon>
        <taxon>Pleosporaceae</taxon>
        <taxon>Exserohilum</taxon>
    </lineage>
</organism>
<dbReference type="AlphaFoldDB" id="R0KPI6"/>
<feature type="non-terminal residue" evidence="1">
    <location>
        <position position="1"/>
    </location>
</feature>
<feature type="non-terminal residue" evidence="1">
    <location>
        <position position="169"/>
    </location>
</feature>
<dbReference type="OrthoDB" id="1859733at2759"/>